<dbReference type="AlphaFoldDB" id="A0A3E2GXR4"/>
<proteinExistence type="predicted"/>
<accession>A0A3E2GXR4</accession>
<protein>
    <recommendedName>
        <fullName evidence="3">Nephrocystin 3-like N-terminal domain-containing protein</fullName>
    </recommendedName>
</protein>
<dbReference type="OMA" id="GHEKIMQ"/>
<evidence type="ECO:0000256" key="1">
    <source>
        <dbReference type="ARBA" id="ARBA00022737"/>
    </source>
</evidence>
<organism evidence="4 5">
    <name type="scientific">Scytalidium lignicola</name>
    <name type="common">Hyphomycete</name>
    <dbReference type="NCBI Taxonomy" id="5539"/>
    <lineage>
        <taxon>Eukaryota</taxon>
        <taxon>Fungi</taxon>
        <taxon>Dikarya</taxon>
        <taxon>Ascomycota</taxon>
        <taxon>Pezizomycotina</taxon>
        <taxon>Leotiomycetes</taxon>
        <taxon>Leotiomycetes incertae sedis</taxon>
        <taxon>Scytalidium</taxon>
    </lineage>
</organism>
<dbReference type="SUPFAM" id="SSF52540">
    <property type="entry name" value="P-loop containing nucleoside triphosphate hydrolases"/>
    <property type="match status" value="1"/>
</dbReference>
<dbReference type="InterPro" id="IPR002110">
    <property type="entry name" value="Ankyrin_rpt"/>
</dbReference>
<dbReference type="PROSITE" id="PS50088">
    <property type="entry name" value="ANK_REPEAT"/>
    <property type="match status" value="1"/>
</dbReference>
<comment type="caution">
    <text evidence="4">The sequence shown here is derived from an EMBL/GenBank/DDBJ whole genome shotgun (WGS) entry which is preliminary data.</text>
</comment>
<reference evidence="4 5" key="1">
    <citation type="submission" date="2018-05" db="EMBL/GenBank/DDBJ databases">
        <title>Draft genome sequence of Scytalidium lignicola DSM 105466, a ubiquitous saprotrophic fungus.</title>
        <authorList>
            <person name="Buettner E."/>
            <person name="Gebauer A.M."/>
            <person name="Hofrichter M."/>
            <person name="Liers C."/>
            <person name="Kellner H."/>
        </authorList>
    </citation>
    <scope>NUCLEOTIDE SEQUENCE [LARGE SCALE GENOMIC DNA]</scope>
    <source>
        <strain evidence="4 5">DSM 105466</strain>
    </source>
</reference>
<feature type="non-terminal residue" evidence="4">
    <location>
        <position position="768"/>
    </location>
</feature>
<sequence length="768" mass="87596">MDPLSITGTLIAILQVTGAVISICYDYRQGSKNASREIIKISDELNSLKDVLDALLRVVENAQSGDPTKLLTFELLAKPDGPLITCKIELEQLKAKLEPEKGWRAVRQSLVWPLKEGDMRKTLSSLERLKSTIQLALSTDQTALSLALRHDVKDLTDIFHIHNADQERQRIYQWLKAPDVFAKHSMSWKKRQPETGNWLLTNKRYEHWLYSSSSFLWLYGIPGSGKTVLCSTIIEHIVRHRLQIPRSALAYFYFDFNDSGKRDISSLVRSLITQLSAQYNTMPPPLLLLYDQHKNGVKTAKDAKSVNDEALKATFRDLVAMFQNVYVVLDALDESSNCEELLHFIEAVRKWELPQLHLLTSSRQQVEIEESMEKMFSNKICLQDSEIRQDIRIYISDKLGTDKTLLKLPAHMRNEIRRKMVAGEGGMFQWVVCQFDMLQQCMTVASIKRAMTAGLPKSLDDTYDQILLRVNDIYQPEAMKVLKALTVASDLLTLEEIVEILAVDLESVPPHFDPDNRLLDPQNILTMCSSLVSSISPNVRRQVPALKLAHASVADYLTQQKLSSYPQFHFSKHSARQFLAQACLVYLMNPEFAEGHDSGRLLKRLEDFPFLMHAAMNWPLYLRKEPGDPEDHIKTRTKELVQSFFATHKMPKGGNFLFWVGLLIPDSPDNYILNTHPLYYAASYGLLEVVRIIIDTENDIDIDALGGRAHSSALHVATYRHHYDVVELLLERGANPNLPNHFHETPLYFANDEIEELLIQHGAKLVLN</sequence>
<dbReference type="Gene3D" id="1.25.40.20">
    <property type="entry name" value="Ankyrin repeat-containing domain"/>
    <property type="match status" value="1"/>
</dbReference>
<evidence type="ECO:0000259" key="3">
    <source>
        <dbReference type="Pfam" id="PF24883"/>
    </source>
</evidence>
<dbReference type="OrthoDB" id="1577640at2759"/>
<keyword evidence="1" id="KW-0677">Repeat</keyword>
<name>A0A3E2GXR4_SCYLI</name>
<keyword evidence="2" id="KW-0040">ANK repeat</keyword>
<evidence type="ECO:0000313" key="4">
    <source>
        <dbReference type="EMBL" id="RFU25926.1"/>
    </source>
</evidence>
<dbReference type="EMBL" id="NCSJ02000296">
    <property type="protein sequence ID" value="RFU25926.1"/>
    <property type="molecule type" value="Genomic_DNA"/>
</dbReference>
<evidence type="ECO:0000313" key="5">
    <source>
        <dbReference type="Proteomes" id="UP000258309"/>
    </source>
</evidence>
<dbReference type="SUPFAM" id="SSF48403">
    <property type="entry name" value="Ankyrin repeat"/>
    <property type="match status" value="1"/>
</dbReference>
<dbReference type="InterPro" id="IPR056884">
    <property type="entry name" value="NPHP3-like_N"/>
</dbReference>
<evidence type="ECO:0000256" key="2">
    <source>
        <dbReference type="PROSITE-ProRule" id="PRU00023"/>
    </source>
</evidence>
<feature type="repeat" description="ANK" evidence="2">
    <location>
        <begin position="709"/>
        <end position="741"/>
    </location>
</feature>
<keyword evidence="5" id="KW-1185">Reference proteome</keyword>
<dbReference type="STRING" id="5539.A0A3E2GXR4"/>
<dbReference type="PROSITE" id="PS50297">
    <property type="entry name" value="ANK_REP_REGION"/>
    <property type="match status" value="1"/>
</dbReference>
<dbReference type="Gene3D" id="3.40.50.300">
    <property type="entry name" value="P-loop containing nucleotide triphosphate hydrolases"/>
    <property type="match status" value="1"/>
</dbReference>
<dbReference type="PANTHER" id="PTHR10039:SF16">
    <property type="entry name" value="GPI INOSITOL-DEACYLASE"/>
    <property type="match status" value="1"/>
</dbReference>
<dbReference type="Pfam" id="PF12796">
    <property type="entry name" value="Ank_2"/>
    <property type="match status" value="1"/>
</dbReference>
<dbReference type="SMART" id="SM00248">
    <property type="entry name" value="ANK"/>
    <property type="match status" value="3"/>
</dbReference>
<dbReference type="PANTHER" id="PTHR10039">
    <property type="entry name" value="AMELOGENIN"/>
    <property type="match status" value="1"/>
</dbReference>
<dbReference type="Pfam" id="PF24883">
    <property type="entry name" value="NPHP3_N"/>
    <property type="match status" value="1"/>
</dbReference>
<feature type="non-terminal residue" evidence="4">
    <location>
        <position position="1"/>
    </location>
</feature>
<dbReference type="Proteomes" id="UP000258309">
    <property type="component" value="Unassembled WGS sequence"/>
</dbReference>
<dbReference type="InterPro" id="IPR027417">
    <property type="entry name" value="P-loop_NTPase"/>
</dbReference>
<feature type="domain" description="Nephrocystin 3-like N-terminal" evidence="3">
    <location>
        <begin position="195"/>
        <end position="363"/>
    </location>
</feature>
<dbReference type="InterPro" id="IPR036770">
    <property type="entry name" value="Ankyrin_rpt-contain_sf"/>
</dbReference>
<gene>
    <name evidence="4" type="ORF">B7463_g10412</name>
</gene>